<evidence type="ECO:0000313" key="2">
    <source>
        <dbReference type="Proteomes" id="UP000092600"/>
    </source>
</evidence>
<organism evidence="1 2">
    <name type="scientific">Ananas comosus</name>
    <name type="common">Pineapple</name>
    <name type="synonym">Ananas ananas</name>
    <dbReference type="NCBI Taxonomy" id="4615"/>
    <lineage>
        <taxon>Eukaryota</taxon>
        <taxon>Viridiplantae</taxon>
        <taxon>Streptophyta</taxon>
        <taxon>Embryophyta</taxon>
        <taxon>Tracheophyta</taxon>
        <taxon>Spermatophyta</taxon>
        <taxon>Magnoliopsida</taxon>
        <taxon>Liliopsida</taxon>
        <taxon>Poales</taxon>
        <taxon>Bromeliaceae</taxon>
        <taxon>Bromelioideae</taxon>
        <taxon>Ananas</taxon>
    </lineage>
</organism>
<dbReference type="Proteomes" id="UP000092600">
    <property type="component" value="Unassembled WGS sequence"/>
</dbReference>
<sequence length="213" mass="23392">MDPTHLRTLSSFFPLTNSSSHVVSIYNSVWFSGGCGFPVPALSTTSFTISSNSLILGRDFGARTRHLFATLASLTADFKEYRLSSLESIIIGNFFASELLLAFWAVSVYRPTASDELVEDDPVAPNIALGGEAARFHKEIRLRSGSQRKLTCSPLRFNCLTAISILSCDSSDPLIEPLYTHPNPPSPTISERLKFFVALFNSENVKALRLLGL</sequence>
<reference evidence="1 2" key="1">
    <citation type="journal article" date="2016" name="DNA Res.">
        <title>The draft genome of MD-2 pineapple using hybrid error correction of long reads.</title>
        <authorList>
            <person name="Redwan R.M."/>
            <person name="Saidin A."/>
            <person name="Kumar S.V."/>
        </authorList>
    </citation>
    <scope>NUCLEOTIDE SEQUENCE [LARGE SCALE GENOMIC DNA]</scope>
    <source>
        <strain evidence="2">cv. MD2</strain>
        <tissue evidence="1">Leaf</tissue>
    </source>
</reference>
<protein>
    <submittedName>
        <fullName evidence="1">Uncharacterized protein</fullName>
    </submittedName>
</protein>
<dbReference type="PROSITE" id="PS51257">
    <property type="entry name" value="PROKAR_LIPOPROTEIN"/>
    <property type="match status" value="1"/>
</dbReference>
<evidence type="ECO:0000313" key="1">
    <source>
        <dbReference type="EMBL" id="OAY75772.1"/>
    </source>
</evidence>
<name>A0A199VF80_ANACO</name>
<proteinExistence type="predicted"/>
<dbReference type="EMBL" id="LSRQ01001999">
    <property type="protein sequence ID" value="OAY75772.1"/>
    <property type="molecule type" value="Genomic_DNA"/>
</dbReference>
<comment type="caution">
    <text evidence="1">The sequence shown here is derived from an EMBL/GenBank/DDBJ whole genome shotgun (WGS) entry which is preliminary data.</text>
</comment>
<gene>
    <name evidence="1" type="ORF">ACMD2_01380</name>
</gene>
<dbReference type="AlphaFoldDB" id="A0A199VF80"/>
<accession>A0A199VF80</accession>